<evidence type="ECO:0000313" key="2">
    <source>
        <dbReference type="EMBL" id="CAF9941738.1"/>
    </source>
</evidence>
<feature type="region of interest" description="Disordered" evidence="1">
    <location>
        <begin position="483"/>
        <end position="524"/>
    </location>
</feature>
<dbReference type="OrthoDB" id="5132563at2759"/>
<evidence type="ECO:0000313" key="3">
    <source>
        <dbReference type="Proteomes" id="UP000664521"/>
    </source>
</evidence>
<feature type="region of interest" description="Disordered" evidence="1">
    <location>
        <begin position="406"/>
        <end position="456"/>
    </location>
</feature>
<dbReference type="AlphaFoldDB" id="A0A8H3J780"/>
<dbReference type="Proteomes" id="UP000664521">
    <property type="component" value="Unassembled WGS sequence"/>
</dbReference>
<protein>
    <submittedName>
        <fullName evidence="2">Uncharacterized protein</fullName>
    </submittedName>
</protein>
<name>A0A8H3J780_9LECA</name>
<evidence type="ECO:0000256" key="1">
    <source>
        <dbReference type="SAM" id="MobiDB-lite"/>
    </source>
</evidence>
<accession>A0A8H3J780</accession>
<gene>
    <name evidence="2" type="ORF">HETSPECPRED_003993</name>
</gene>
<sequence length="615" mass="69097">MEAKNLVYASTATTFCVLFYFQRDVVQWVKKHAYLARFEDVPVDPSRRDQVLYSNVDKGHFENLNPDLMCDMVTYISDSTDGVRSYHEKHRWLECFILPLDQDATSEVSEDFHNARVAFELAPAEFIVHVERFSELLKIRDLCKLLLRYLVGSSNEKRRQKLQSWLELQDAILKIMKSDESSNGPSTIDIYDSAVSNWIKLSLQQLRASTPETPPPHPSAADQLQEFLKRVIHDNESQKPDKIIKSWREEHRRSLLQLFKNWKNQQFIAEMLRLVKSWSEDSRLLSAEQDKFQSNLCLFVEAKTGRKGLRYGEAIQFLREMSFTKNEQSKILYEAIEKQHTTIALQQQIITCLEYRHVLESLPKKNSSAMTALTGTNSGSGAWQKTWKFAVEDELEKMMTEYITAKGASQPAPSATNASTTPAPSAAGPSATGAPSSAPAILPPSSSTHSSVNSATPPSLRALLQSDFNNWASYSQQLKTAQSVPTAMPAATGTASNPPTIPPAPHAKRPQGRGAPPAIPGPWTTGRLPCIENFKPHYETWPSFQTGYNLYSELSGNIHTYGNRYEVNEINFTKSHRIILKWLNPKLGVPSGGTTAATDGEVDWDAMWTSRGLPT</sequence>
<comment type="caution">
    <text evidence="2">The sequence shown here is derived from an EMBL/GenBank/DDBJ whole genome shotgun (WGS) entry which is preliminary data.</text>
</comment>
<dbReference type="EMBL" id="CAJPDS010000231">
    <property type="protein sequence ID" value="CAF9941738.1"/>
    <property type="molecule type" value="Genomic_DNA"/>
</dbReference>
<reference evidence="2" key="1">
    <citation type="submission" date="2021-03" db="EMBL/GenBank/DDBJ databases">
        <authorList>
            <person name="Tagirdzhanova G."/>
        </authorList>
    </citation>
    <scope>NUCLEOTIDE SEQUENCE</scope>
</reference>
<organism evidence="2 3">
    <name type="scientific">Heterodermia speciosa</name>
    <dbReference type="NCBI Taxonomy" id="116794"/>
    <lineage>
        <taxon>Eukaryota</taxon>
        <taxon>Fungi</taxon>
        <taxon>Dikarya</taxon>
        <taxon>Ascomycota</taxon>
        <taxon>Pezizomycotina</taxon>
        <taxon>Lecanoromycetes</taxon>
        <taxon>OSLEUM clade</taxon>
        <taxon>Lecanoromycetidae</taxon>
        <taxon>Caliciales</taxon>
        <taxon>Physciaceae</taxon>
        <taxon>Heterodermia</taxon>
    </lineage>
</organism>
<keyword evidence="3" id="KW-1185">Reference proteome</keyword>
<feature type="compositionally biased region" description="Low complexity" evidence="1">
    <location>
        <begin position="408"/>
        <end position="454"/>
    </location>
</feature>
<proteinExistence type="predicted"/>